<feature type="binding site" evidence="9">
    <location>
        <position position="12"/>
    </location>
    <ligand>
        <name>NADPH</name>
        <dbReference type="ChEBI" id="CHEBI:57783"/>
    </ligand>
</feature>
<accession>A0A926D3Y2</accession>
<evidence type="ECO:0000256" key="6">
    <source>
        <dbReference type="ARBA" id="ARBA00023211"/>
    </source>
</evidence>
<evidence type="ECO:0000256" key="8">
    <source>
        <dbReference type="ARBA" id="ARBA00048543"/>
    </source>
</evidence>
<dbReference type="PANTHER" id="PTHR30525:SF0">
    <property type="entry name" value="1-DEOXY-D-XYLULOSE 5-PHOSPHATE REDUCTOISOMERASE, CHLOROPLASTIC"/>
    <property type="match status" value="1"/>
</dbReference>
<feature type="binding site" evidence="9">
    <location>
        <position position="214"/>
    </location>
    <ligand>
        <name>1-deoxy-D-xylulose 5-phosphate</name>
        <dbReference type="ChEBI" id="CHEBI:57792"/>
    </ligand>
</feature>
<dbReference type="EC" id="1.1.1.267" evidence="9"/>
<evidence type="ECO:0000256" key="1">
    <source>
        <dbReference type="ARBA" id="ARBA00005094"/>
    </source>
</evidence>
<dbReference type="NCBIfam" id="TIGR00243">
    <property type="entry name" value="Dxr"/>
    <property type="match status" value="1"/>
</dbReference>
<feature type="binding site" evidence="9">
    <location>
        <position position="202"/>
    </location>
    <ligand>
        <name>NADPH</name>
        <dbReference type="ChEBI" id="CHEBI:57783"/>
    </ligand>
</feature>
<name>A0A926D3Y2_9FIRM</name>
<feature type="domain" description="1-deoxy-D-xylulose 5-phosphate reductoisomerase C-terminal" evidence="11">
    <location>
        <begin position="143"/>
        <end position="226"/>
    </location>
</feature>
<comment type="caution">
    <text evidence="9">Lacks conserved residue(s) required for the propagation of feature annotation.</text>
</comment>
<feature type="binding site" evidence="9">
    <location>
        <position position="218"/>
    </location>
    <ligand>
        <name>Mn(2+)</name>
        <dbReference type="ChEBI" id="CHEBI:29035"/>
    </ligand>
</feature>
<feature type="binding site" evidence="9">
    <location>
        <position position="13"/>
    </location>
    <ligand>
        <name>NADPH</name>
        <dbReference type="ChEBI" id="CHEBI:57783"/>
    </ligand>
</feature>
<dbReference type="Pfam" id="PF13288">
    <property type="entry name" value="DXPR_C"/>
    <property type="match status" value="1"/>
</dbReference>
<dbReference type="Pfam" id="PF02670">
    <property type="entry name" value="DXP_reductoisom"/>
    <property type="match status" value="1"/>
</dbReference>
<feature type="binding site" evidence="9">
    <location>
        <position position="215"/>
    </location>
    <ligand>
        <name>1-deoxy-D-xylulose 5-phosphate</name>
        <dbReference type="ChEBI" id="CHEBI:57792"/>
    </ligand>
</feature>
<evidence type="ECO:0000256" key="9">
    <source>
        <dbReference type="HAMAP-Rule" id="MF_00183"/>
    </source>
</evidence>
<keyword evidence="4 9" id="KW-0521">NADP</keyword>
<evidence type="ECO:0000256" key="3">
    <source>
        <dbReference type="ARBA" id="ARBA00022723"/>
    </source>
</evidence>
<keyword evidence="9" id="KW-0460">Magnesium</keyword>
<evidence type="ECO:0000313" key="14">
    <source>
        <dbReference type="Proteomes" id="UP000623172"/>
    </source>
</evidence>
<reference evidence="13" key="1">
    <citation type="submission" date="2020-08" db="EMBL/GenBank/DDBJ databases">
        <title>Genome public.</title>
        <authorList>
            <person name="Liu C."/>
            <person name="Sun Q."/>
        </authorList>
    </citation>
    <scope>NUCLEOTIDE SEQUENCE</scope>
    <source>
        <strain evidence="13">NSJ-53</strain>
    </source>
</reference>
<evidence type="ECO:0000256" key="2">
    <source>
        <dbReference type="ARBA" id="ARBA00006825"/>
    </source>
</evidence>
<dbReference type="SUPFAM" id="SSF51735">
    <property type="entry name" value="NAD(P)-binding Rossmann-fold domains"/>
    <property type="match status" value="1"/>
</dbReference>
<dbReference type="PIRSF" id="PIRSF006205">
    <property type="entry name" value="Dxp_reductismrs"/>
    <property type="match status" value="1"/>
</dbReference>
<organism evidence="13 14">
    <name type="scientific">Gehongia tenuis</name>
    <dbReference type="NCBI Taxonomy" id="2763655"/>
    <lineage>
        <taxon>Bacteria</taxon>
        <taxon>Bacillati</taxon>
        <taxon>Bacillota</taxon>
        <taxon>Clostridia</taxon>
        <taxon>Christensenellales</taxon>
        <taxon>Christensenellaceae</taxon>
        <taxon>Gehongia</taxon>
    </lineage>
</organism>
<sequence length="383" mass="41473">MKRIAILGSTGSIGTQALDVVREHRDELEVIALTAHGNWELLNRQIEEFRPAFVGLVEEAAARELAPLLPPSVCLASGADCNREAATLPEVDMVLVSVVGMCGLLPTLAAIRAGKKIALANKETLVAGGDLVMRAVRETNGVLLPVDSEHSAIHQSLMGTRPGDLLRILLTASGGPFRTWSRERIEKATVKDALNHPTWNMGAKVTVDSASLMNKGLEVIEAAHLFQVSGREIKVVVHPQSIVHSMVELKDGAVIAQLGVPDMRLPIQLALMEDERRNLSGPRLDFASIGQLTFEDADMNRFPALRLAYEALESGGLMPVAFNAAGEVAVAAFLKERIPFGRMAELVERAMADTVHAPAPDLDTILGFDLEVRRKVALWMDVE</sequence>
<feature type="binding site" evidence="9">
    <location>
        <position position="10"/>
    </location>
    <ligand>
        <name>NADPH</name>
        <dbReference type="ChEBI" id="CHEBI:57783"/>
    </ligand>
</feature>
<feature type="binding site" evidence="9">
    <location>
        <position position="209"/>
    </location>
    <ligand>
        <name>1-deoxy-D-xylulose 5-phosphate</name>
        <dbReference type="ChEBI" id="CHEBI:57792"/>
    </ligand>
</feature>
<dbReference type="PANTHER" id="PTHR30525">
    <property type="entry name" value="1-DEOXY-D-XYLULOSE 5-PHOSPHATE REDUCTOISOMERASE"/>
    <property type="match status" value="1"/>
</dbReference>
<feature type="binding site" evidence="9">
    <location>
        <position position="149"/>
    </location>
    <ligand>
        <name>1-deoxy-D-xylulose 5-phosphate</name>
        <dbReference type="ChEBI" id="CHEBI:57792"/>
    </ligand>
</feature>
<feature type="binding site" evidence="9">
    <location>
        <position position="218"/>
    </location>
    <ligand>
        <name>1-deoxy-D-xylulose 5-phosphate</name>
        <dbReference type="ChEBI" id="CHEBI:57792"/>
    </ligand>
</feature>
<comment type="pathway">
    <text evidence="1 9">Isoprenoid biosynthesis; isopentenyl diphosphate biosynthesis via DXP pathway; isopentenyl diphosphate from 1-deoxy-D-xylulose 5-phosphate: step 1/6.</text>
</comment>
<comment type="function">
    <text evidence="9">Catalyzes the NADPH-dependent rearrangement and reduction of 1-deoxy-D-xylulose-5-phosphate (DXP) to 2-C-methyl-D-erythritol 4-phosphate (MEP).</text>
</comment>
<dbReference type="Pfam" id="PF08436">
    <property type="entry name" value="DXP_redisom_C"/>
    <property type="match status" value="1"/>
</dbReference>
<evidence type="ECO:0000259" key="12">
    <source>
        <dbReference type="Pfam" id="PF13288"/>
    </source>
</evidence>
<protein>
    <recommendedName>
        <fullName evidence="9">1-deoxy-D-xylulose 5-phosphate reductoisomerase</fullName>
        <shortName evidence="9">DXP reductoisomerase</shortName>
        <ecNumber evidence="9">1.1.1.267</ecNumber>
    </recommendedName>
    <alternativeName>
        <fullName evidence="9">1-deoxyxylulose-5-phosphate reductoisomerase</fullName>
    </alternativeName>
    <alternativeName>
        <fullName evidence="9">2-C-methyl-D-erythritol 4-phosphate synthase</fullName>
    </alternativeName>
</protein>
<dbReference type="AlphaFoldDB" id="A0A926D3Y2"/>
<evidence type="ECO:0000256" key="7">
    <source>
        <dbReference type="ARBA" id="ARBA00023229"/>
    </source>
</evidence>
<dbReference type="EMBL" id="JACRSR010000001">
    <property type="protein sequence ID" value="MBC8531106.1"/>
    <property type="molecule type" value="Genomic_DNA"/>
</dbReference>
<feature type="binding site" evidence="9">
    <location>
        <position position="149"/>
    </location>
    <ligand>
        <name>Mn(2+)</name>
        <dbReference type="ChEBI" id="CHEBI:29035"/>
    </ligand>
</feature>
<dbReference type="GO" id="GO:0030604">
    <property type="term" value="F:1-deoxy-D-xylulose-5-phosphate reductoisomerase activity"/>
    <property type="evidence" value="ECO:0007669"/>
    <property type="project" value="UniProtKB-UniRule"/>
</dbReference>
<feature type="binding site" evidence="9">
    <location>
        <position position="173"/>
    </location>
    <ligand>
        <name>1-deoxy-D-xylulose 5-phosphate</name>
        <dbReference type="ChEBI" id="CHEBI:57792"/>
    </ligand>
</feature>
<evidence type="ECO:0000256" key="4">
    <source>
        <dbReference type="ARBA" id="ARBA00022857"/>
    </source>
</evidence>
<keyword evidence="6 9" id="KW-0464">Manganese</keyword>
<feature type="binding site" evidence="9">
    <location>
        <position position="38"/>
    </location>
    <ligand>
        <name>NADPH</name>
        <dbReference type="ChEBI" id="CHEBI:57783"/>
    </ligand>
</feature>
<dbReference type="Gene3D" id="1.10.1740.10">
    <property type="match status" value="1"/>
</dbReference>
<dbReference type="Gene3D" id="3.40.50.720">
    <property type="entry name" value="NAD(P)-binding Rossmann-like Domain"/>
    <property type="match status" value="1"/>
</dbReference>
<feature type="binding site" evidence="9">
    <location>
        <position position="148"/>
    </location>
    <ligand>
        <name>1-deoxy-D-xylulose 5-phosphate</name>
        <dbReference type="ChEBI" id="CHEBI:57792"/>
    </ligand>
</feature>
<dbReference type="GO" id="GO:0070402">
    <property type="term" value="F:NADPH binding"/>
    <property type="evidence" value="ECO:0007669"/>
    <property type="project" value="InterPro"/>
</dbReference>
<dbReference type="HAMAP" id="MF_00183">
    <property type="entry name" value="DXP_reductoisom"/>
    <property type="match status" value="1"/>
</dbReference>
<evidence type="ECO:0000256" key="5">
    <source>
        <dbReference type="ARBA" id="ARBA00023002"/>
    </source>
</evidence>
<proteinExistence type="inferred from homology"/>
<keyword evidence="14" id="KW-1185">Reference proteome</keyword>
<dbReference type="GO" id="GO:0051484">
    <property type="term" value="P:isopentenyl diphosphate biosynthetic process, methylerythritol 4-phosphate pathway involved in terpenoid biosynthetic process"/>
    <property type="evidence" value="ECO:0007669"/>
    <property type="project" value="UniProtKB-ARBA"/>
</dbReference>
<feature type="binding site" evidence="9">
    <location>
        <position position="123"/>
    </location>
    <ligand>
        <name>NADPH</name>
        <dbReference type="ChEBI" id="CHEBI:57783"/>
    </ligand>
</feature>
<comment type="cofactor">
    <cofactor evidence="9">
        <name>Mg(2+)</name>
        <dbReference type="ChEBI" id="CHEBI:18420"/>
    </cofactor>
    <cofactor evidence="9">
        <name>Mn(2+)</name>
        <dbReference type="ChEBI" id="CHEBI:29035"/>
    </cofactor>
</comment>
<evidence type="ECO:0000313" key="13">
    <source>
        <dbReference type="EMBL" id="MBC8531106.1"/>
    </source>
</evidence>
<feature type="binding site" evidence="9">
    <location>
        <position position="11"/>
    </location>
    <ligand>
        <name>NADPH</name>
        <dbReference type="ChEBI" id="CHEBI:57783"/>
    </ligand>
</feature>
<dbReference type="SUPFAM" id="SSF55347">
    <property type="entry name" value="Glyceraldehyde-3-phosphate dehydrogenase-like, C-terminal domain"/>
    <property type="match status" value="1"/>
</dbReference>
<dbReference type="InterPro" id="IPR003821">
    <property type="entry name" value="DXP_reductoisomerase"/>
</dbReference>
<feature type="binding site" evidence="9">
    <location>
        <position position="122"/>
    </location>
    <ligand>
        <name>1-deoxy-D-xylulose 5-phosphate</name>
        <dbReference type="ChEBI" id="CHEBI:57792"/>
    </ligand>
</feature>
<evidence type="ECO:0000259" key="11">
    <source>
        <dbReference type="Pfam" id="PF08436"/>
    </source>
</evidence>
<dbReference type="Proteomes" id="UP000623172">
    <property type="component" value="Unassembled WGS sequence"/>
</dbReference>
<keyword evidence="3 9" id="KW-0479">Metal-binding</keyword>
<dbReference type="InterPro" id="IPR036291">
    <property type="entry name" value="NAD(P)-bd_dom_sf"/>
</dbReference>
<comment type="catalytic activity">
    <reaction evidence="8">
        <text>2-C-methyl-D-erythritol 4-phosphate + NADP(+) = 1-deoxy-D-xylulose 5-phosphate + NADPH + H(+)</text>
        <dbReference type="Rhea" id="RHEA:13717"/>
        <dbReference type="ChEBI" id="CHEBI:15378"/>
        <dbReference type="ChEBI" id="CHEBI:57783"/>
        <dbReference type="ChEBI" id="CHEBI:57792"/>
        <dbReference type="ChEBI" id="CHEBI:58262"/>
        <dbReference type="ChEBI" id="CHEBI:58349"/>
        <dbReference type="EC" id="1.1.1.267"/>
    </reaction>
    <physiologicalReaction direction="right-to-left" evidence="8">
        <dbReference type="Rhea" id="RHEA:13719"/>
    </physiologicalReaction>
</comment>
<keyword evidence="7 9" id="KW-0414">Isoprene biosynthesis</keyword>
<keyword evidence="5 9" id="KW-0560">Oxidoreductase</keyword>
<comment type="similarity">
    <text evidence="2 9">Belongs to the DXR family.</text>
</comment>
<feature type="binding site" evidence="9">
    <location>
        <position position="196"/>
    </location>
    <ligand>
        <name>1-deoxy-D-xylulose 5-phosphate</name>
        <dbReference type="ChEBI" id="CHEBI:57792"/>
    </ligand>
</feature>
<gene>
    <name evidence="9" type="primary">dxr</name>
    <name evidence="13" type="ORF">H8696_04500</name>
</gene>
<evidence type="ECO:0000259" key="10">
    <source>
        <dbReference type="Pfam" id="PF02670"/>
    </source>
</evidence>
<feature type="domain" description="DXP reductoisomerase C-terminal" evidence="12">
    <location>
        <begin position="258"/>
        <end position="374"/>
    </location>
</feature>
<dbReference type="RefSeq" id="WP_249315166.1">
    <property type="nucleotide sequence ID" value="NZ_JACRSR010000001.1"/>
</dbReference>
<dbReference type="InterPro" id="IPR013644">
    <property type="entry name" value="DXP_reductoisomerase_C"/>
</dbReference>
<comment type="caution">
    <text evidence="13">The sequence shown here is derived from an EMBL/GenBank/DDBJ whole genome shotgun (WGS) entry which is preliminary data.</text>
</comment>
<dbReference type="InterPro" id="IPR036169">
    <property type="entry name" value="DXPR_C_sf"/>
</dbReference>
<feature type="binding site" evidence="9">
    <location>
        <position position="147"/>
    </location>
    <ligand>
        <name>Mn(2+)</name>
        <dbReference type="ChEBI" id="CHEBI:29035"/>
    </ligand>
</feature>
<dbReference type="InterPro" id="IPR026877">
    <property type="entry name" value="DXPR_C"/>
</dbReference>
<feature type="domain" description="1-deoxy-D-xylulose 5-phosphate reductoisomerase N-terminal" evidence="10">
    <location>
        <begin position="4"/>
        <end position="129"/>
    </location>
</feature>
<dbReference type="FunFam" id="3.40.50.720:FF:000045">
    <property type="entry name" value="1-deoxy-D-xylulose 5-phosphate reductoisomerase"/>
    <property type="match status" value="1"/>
</dbReference>
<feature type="binding site" evidence="9">
    <location>
        <position position="121"/>
    </location>
    <ligand>
        <name>NADPH</name>
        <dbReference type="ChEBI" id="CHEBI:57783"/>
    </ligand>
</feature>
<dbReference type="InterPro" id="IPR013512">
    <property type="entry name" value="DXP_reductoisomerase_N"/>
</dbReference>
<dbReference type="GO" id="GO:0030145">
    <property type="term" value="F:manganese ion binding"/>
    <property type="evidence" value="ECO:0007669"/>
    <property type="project" value="TreeGrafter"/>
</dbReference>
<dbReference type="SUPFAM" id="SSF69055">
    <property type="entry name" value="1-deoxy-D-xylulose-5-phosphate reductoisomerase, C-terminal domain"/>
    <property type="match status" value="1"/>
</dbReference>